<keyword evidence="1" id="KW-0812">Transmembrane</keyword>
<accession>A0A7X6LB75</accession>
<keyword evidence="1" id="KW-1133">Transmembrane helix</keyword>
<dbReference type="Proteomes" id="UP000540698">
    <property type="component" value="Unassembled WGS sequence"/>
</dbReference>
<protein>
    <submittedName>
        <fullName evidence="2">TIGR02611 family protein</fullName>
    </submittedName>
</protein>
<name>A0A7X6LB75_9NOCA</name>
<feature type="transmembrane region" description="Helical" evidence="1">
    <location>
        <begin position="90"/>
        <end position="115"/>
    </location>
</feature>
<organism evidence="2 3">
    <name type="scientific">Nocardia gamkensis</name>
    <dbReference type="NCBI Taxonomy" id="352869"/>
    <lineage>
        <taxon>Bacteria</taxon>
        <taxon>Bacillati</taxon>
        <taxon>Actinomycetota</taxon>
        <taxon>Actinomycetes</taxon>
        <taxon>Mycobacteriales</taxon>
        <taxon>Nocardiaceae</taxon>
        <taxon>Nocardia</taxon>
    </lineage>
</organism>
<proteinExistence type="predicted"/>
<dbReference type="AlphaFoldDB" id="A0A7X6LB75"/>
<dbReference type="InterPro" id="IPR019099">
    <property type="entry name" value="Uncharacterised_PGPGW_TM"/>
</dbReference>
<dbReference type="InterPro" id="IPR013434">
    <property type="entry name" value="CHP02611"/>
</dbReference>
<feature type="transmembrane region" description="Helical" evidence="1">
    <location>
        <begin position="136"/>
        <end position="164"/>
    </location>
</feature>
<dbReference type="EMBL" id="JAAXOS010000024">
    <property type="protein sequence ID" value="NKY31040.1"/>
    <property type="molecule type" value="Genomic_DNA"/>
</dbReference>
<feature type="transmembrane region" description="Helical" evidence="1">
    <location>
        <begin position="63"/>
        <end position="84"/>
    </location>
</feature>
<gene>
    <name evidence="2" type="ORF">HGB38_33280</name>
</gene>
<evidence type="ECO:0000313" key="3">
    <source>
        <dbReference type="Proteomes" id="UP000540698"/>
    </source>
</evidence>
<comment type="caution">
    <text evidence="2">The sequence shown here is derived from an EMBL/GenBank/DDBJ whole genome shotgun (WGS) entry which is preliminary data.</text>
</comment>
<dbReference type="NCBIfam" id="TIGR02611">
    <property type="entry name" value="TIGR02611 family protein"/>
    <property type="match status" value="1"/>
</dbReference>
<sequence>MGDPARARRPGGIALSGRSRARFGLPDCSYPGNVTADLETSSDDPTRWRAFRAGLERRPKLYLVYRIVVAVVGVAVLAVGVLAIPYPGPGWAIVFAGLGILATEFAWARNALAWLRDRYRQLMDWYRRQGRPVQAVGAIGTAALVVATLWILGTFGLVGSWIGVEWEWLRSPL</sequence>
<keyword evidence="1" id="KW-0472">Membrane</keyword>
<evidence type="ECO:0000313" key="2">
    <source>
        <dbReference type="EMBL" id="NKY31040.1"/>
    </source>
</evidence>
<reference evidence="2 3" key="1">
    <citation type="submission" date="2020-04" db="EMBL/GenBank/DDBJ databases">
        <title>MicrobeNet Type strains.</title>
        <authorList>
            <person name="Nicholson A.C."/>
        </authorList>
    </citation>
    <scope>NUCLEOTIDE SEQUENCE [LARGE SCALE GENOMIC DNA]</scope>
    <source>
        <strain evidence="2 3">DSM 44956</strain>
    </source>
</reference>
<keyword evidence="3" id="KW-1185">Reference proteome</keyword>
<evidence type="ECO:0000256" key="1">
    <source>
        <dbReference type="SAM" id="Phobius"/>
    </source>
</evidence>
<dbReference type="Pfam" id="PF09656">
    <property type="entry name" value="PGPGW"/>
    <property type="match status" value="1"/>
</dbReference>